<evidence type="ECO:0000313" key="2">
    <source>
        <dbReference type="EMBL" id="QAY75033.1"/>
    </source>
</evidence>
<dbReference type="Proteomes" id="UP000291259">
    <property type="component" value="Chromosome"/>
</dbReference>
<sequence length="246" mass="26123">MRPSSGSGIAVSEADRTRAHLIEVYRKKAKRYDLVSRLYPAPGYPQRSQRARAVQALGLRAGDTVVDVACGTGLNFALIEEAIGPSGRLVGVDLTDAMLARASDRADANGWSNVTLVQADAAEFAFPDKVDAVLSTYALTQVAECGTVIANGAAALSGGGRWVVLDLKIPGATPAWLSRLGIAAVRRSASLDEWIERRPWDAIRGAIEERLVDPSWVELCFGSAFLAAGSGRGTGTRDRRVVVEGT</sequence>
<dbReference type="EMBL" id="CP035491">
    <property type="protein sequence ID" value="QAY75033.1"/>
    <property type="molecule type" value="Genomic_DNA"/>
</dbReference>
<dbReference type="KEGG" id="agf:ET445_13725"/>
<reference evidence="2 3" key="1">
    <citation type="submission" date="2019-01" db="EMBL/GenBank/DDBJ databases">
        <title>Genome sequencing of strain FW100M-8.</title>
        <authorList>
            <person name="Heo J."/>
            <person name="Kim S.-J."/>
            <person name="Kim J.-S."/>
            <person name="Hong S.-B."/>
            <person name="Kwon S.-W."/>
        </authorList>
    </citation>
    <scope>NUCLEOTIDE SEQUENCE [LARGE SCALE GENOMIC DNA]</scope>
    <source>
        <strain evidence="2 3">FW100M-8</strain>
    </source>
</reference>
<organism evidence="2 3">
    <name type="scientific">Agromyces protaetiae</name>
    <dbReference type="NCBI Taxonomy" id="2509455"/>
    <lineage>
        <taxon>Bacteria</taxon>
        <taxon>Bacillati</taxon>
        <taxon>Actinomycetota</taxon>
        <taxon>Actinomycetes</taxon>
        <taxon>Micrococcales</taxon>
        <taxon>Microbacteriaceae</taxon>
        <taxon>Agromyces</taxon>
    </lineage>
</organism>
<dbReference type="GO" id="GO:0008168">
    <property type="term" value="F:methyltransferase activity"/>
    <property type="evidence" value="ECO:0007669"/>
    <property type="project" value="UniProtKB-KW"/>
</dbReference>
<feature type="domain" description="Methyltransferase" evidence="1">
    <location>
        <begin position="65"/>
        <end position="160"/>
    </location>
</feature>
<keyword evidence="3" id="KW-1185">Reference proteome</keyword>
<gene>
    <name evidence="2" type="ORF">ET445_13725</name>
</gene>
<dbReference type="GO" id="GO:0032259">
    <property type="term" value="P:methylation"/>
    <property type="evidence" value="ECO:0007669"/>
    <property type="project" value="UniProtKB-KW"/>
</dbReference>
<dbReference type="PANTHER" id="PTHR43591">
    <property type="entry name" value="METHYLTRANSFERASE"/>
    <property type="match status" value="1"/>
</dbReference>
<dbReference type="Gene3D" id="3.40.50.150">
    <property type="entry name" value="Vaccinia Virus protein VP39"/>
    <property type="match status" value="1"/>
</dbReference>
<dbReference type="InterPro" id="IPR041698">
    <property type="entry name" value="Methyltransf_25"/>
</dbReference>
<proteinExistence type="predicted"/>
<keyword evidence="2" id="KW-0489">Methyltransferase</keyword>
<evidence type="ECO:0000313" key="3">
    <source>
        <dbReference type="Proteomes" id="UP000291259"/>
    </source>
</evidence>
<evidence type="ECO:0000259" key="1">
    <source>
        <dbReference type="Pfam" id="PF13649"/>
    </source>
</evidence>
<dbReference type="OrthoDB" id="7032234at2"/>
<dbReference type="SUPFAM" id="SSF53335">
    <property type="entry name" value="S-adenosyl-L-methionine-dependent methyltransferases"/>
    <property type="match status" value="1"/>
</dbReference>
<dbReference type="CDD" id="cd02440">
    <property type="entry name" value="AdoMet_MTases"/>
    <property type="match status" value="1"/>
</dbReference>
<dbReference type="PANTHER" id="PTHR43591:SF24">
    <property type="entry name" value="2-METHOXY-6-POLYPRENYL-1,4-BENZOQUINOL METHYLASE, MITOCHONDRIAL"/>
    <property type="match status" value="1"/>
</dbReference>
<name>A0A4P6FIM6_9MICO</name>
<dbReference type="InterPro" id="IPR029063">
    <property type="entry name" value="SAM-dependent_MTases_sf"/>
</dbReference>
<dbReference type="Pfam" id="PF13649">
    <property type="entry name" value="Methyltransf_25"/>
    <property type="match status" value="1"/>
</dbReference>
<accession>A0A4P6FIM6</accession>
<protein>
    <submittedName>
        <fullName evidence="2">Methyltransferase domain-containing protein</fullName>
    </submittedName>
</protein>
<keyword evidence="2" id="KW-0808">Transferase</keyword>
<dbReference type="AlphaFoldDB" id="A0A4P6FIM6"/>